<evidence type="ECO:0000256" key="7">
    <source>
        <dbReference type="ARBA" id="ARBA00022833"/>
    </source>
</evidence>
<keyword evidence="6 11" id="KW-0863">Zinc-finger</keyword>
<dbReference type="PROSITE" id="PS50157">
    <property type="entry name" value="ZINC_FINGER_C2H2_2"/>
    <property type="match status" value="6"/>
</dbReference>
<comment type="subcellular location">
    <subcellularLocation>
        <location evidence="1">Nucleus</location>
    </subcellularLocation>
</comment>
<dbReference type="PROSITE" id="PS50258">
    <property type="entry name" value="LNR"/>
    <property type="match status" value="1"/>
</dbReference>
<keyword evidence="16" id="KW-1185">Reference proteome</keyword>
<reference evidence="15" key="1">
    <citation type="submission" date="2020-05" db="UniProtKB">
        <authorList>
            <consortium name="EnsemblMetazoa"/>
        </authorList>
    </citation>
    <scope>IDENTIFICATION</scope>
    <source>
        <strain evidence="15">TTRI</strain>
    </source>
</reference>
<dbReference type="PROSITE" id="PS00028">
    <property type="entry name" value="ZINC_FINGER_C2H2_1"/>
    <property type="match status" value="7"/>
</dbReference>
<dbReference type="InterPro" id="IPR036236">
    <property type="entry name" value="Znf_C2H2_sf"/>
</dbReference>
<evidence type="ECO:0000313" key="16">
    <source>
        <dbReference type="Proteomes" id="UP000078200"/>
    </source>
</evidence>
<dbReference type="Pfam" id="PF17102">
    <property type="entry name" value="Stealth_CR3"/>
    <property type="match status" value="1"/>
</dbReference>
<dbReference type="InterPro" id="IPR013087">
    <property type="entry name" value="Znf_C2H2_type"/>
</dbReference>
<evidence type="ECO:0000256" key="6">
    <source>
        <dbReference type="ARBA" id="ARBA00022771"/>
    </source>
</evidence>
<dbReference type="PANTHER" id="PTHR24045">
    <property type="match status" value="1"/>
</dbReference>
<dbReference type="GO" id="GO:0005794">
    <property type="term" value="C:Golgi apparatus"/>
    <property type="evidence" value="ECO:0007669"/>
    <property type="project" value="TreeGrafter"/>
</dbReference>
<keyword evidence="8" id="KW-1015">Disulfide bond</keyword>
<evidence type="ECO:0000256" key="10">
    <source>
        <dbReference type="ARBA" id="ARBA00023242"/>
    </source>
</evidence>
<feature type="domain" description="C2H2-type" evidence="13">
    <location>
        <begin position="1062"/>
        <end position="1089"/>
    </location>
</feature>
<evidence type="ECO:0000313" key="15">
    <source>
        <dbReference type="EnsemblMetazoa" id="GAUT043063-PA"/>
    </source>
</evidence>
<dbReference type="InterPro" id="IPR012934">
    <property type="entry name" value="Znf_AD"/>
</dbReference>
<comment type="similarity">
    <text evidence="2">Belongs to the stealth family.</text>
</comment>
<dbReference type="Pfam" id="PF00066">
    <property type="entry name" value="Notch"/>
    <property type="match status" value="1"/>
</dbReference>
<keyword evidence="9" id="KW-0325">Glycoprotein</keyword>
<dbReference type="GO" id="GO:0016256">
    <property type="term" value="P:N-glycan processing to lysosome"/>
    <property type="evidence" value="ECO:0007669"/>
    <property type="project" value="TreeGrafter"/>
</dbReference>
<feature type="compositionally biased region" description="Polar residues" evidence="12">
    <location>
        <begin position="824"/>
        <end position="843"/>
    </location>
</feature>
<feature type="domain" description="C2H2-type" evidence="13">
    <location>
        <begin position="947"/>
        <end position="975"/>
    </location>
</feature>
<keyword evidence="4" id="KW-0479">Metal-binding</keyword>
<keyword evidence="10" id="KW-0539">Nucleus</keyword>
<evidence type="ECO:0000256" key="9">
    <source>
        <dbReference type="ARBA" id="ARBA00023180"/>
    </source>
</evidence>
<dbReference type="InterPro" id="IPR031358">
    <property type="entry name" value="Stealth_CR1"/>
</dbReference>
<dbReference type="SUPFAM" id="SSF57667">
    <property type="entry name" value="beta-beta-alpha zinc fingers"/>
    <property type="match status" value="5"/>
</dbReference>
<dbReference type="SUPFAM" id="SSF57716">
    <property type="entry name" value="Glucocorticoid receptor-like (DNA-binding domain)"/>
    <property type="match status" value="1"/>
</dbReference>
<dbReference type="GO" id="GO:0046835">
    <property type="term" value="P:carbohydrate phosphorylation"/>
    <property type="evidence" value="ECO:0007669"/>
    <property type="project" value="TreeGrafter"/>
</dbReference>
<dbReference type="InterPro" id="IPR000800">
    <property type="entry name" value="Notch_dom"/>
</dbReference>
<evidence type="ECO:0000256" key="3">
    <source>
        <dbReference type="ARBA" id="ARBA00022679"/>
    </source>
</evidence>
<feature type="compositionally biased region" description="Basic and acidic residues" evidence="12">
    <location>
        <begin position="853"/>
        <end position="874"/>
    </location>
</feature>
<dbReference type="InterPro" id="IPR021520">
    <property type="entry name" value="Stealth_CR2"/>
</dbReference>
<dbReference type="Gene3D" id="4.10.470.20">
    <property type="match status" value="1"/>
</dbReference>
<feature type="domain" description="C2H2-type" evidence="13">
    <location>
        <begin position="1148"/>
        <end position="1176"/>
    </location>
</feature>
<dbReference type="SMART" id="SM00004">
    <property type="entry name" value="NL"/>
    <property type="match status" value="1"/>
</dbReference>
<dbReference type="Gene3D" id="3.40.1800.20">
    <property type="match status" value="1"/>
</dbReference>
<accession>A0A1A9VP09</accession>
<dbReference type="GO" id="GO:0008270">
    <property type="term" value="F:zinc ion binding"/>
    <property type="evidence" value="ECO:0007669"/>
    <property type="project" value="UniProtKB-KW"/>
</dbReference>
<dbReference type="Pfam" id="PF17101">
    <property type="entry name" value="Stealth_CR1"/>
    <property type="match status" value="1"/>
</dbReference>
<dbReference type="InterPro" id="IPR031356">
    <property type="entry name" value="Stealth_CR4"/>
</dbReference>
<evidence type="ECO:0000256" key="2">
    <source>
        <dbReference type="ARBA" id="ARBA00007583"/>
    </source>
</evidence>
<feature type="region of interest" description="Disordered" evidence="12">
    <location>
        <begin position="320"/>
        <end position="341"/>
    </location>
</feature>
<dbReference type="GO" id="GO:0005634">
    <property type="term" value="C:nucleus"/>
    <property type="evidence" value="ECO:0007669"/>
    <property type="project" value="UniProtKB-SubCell"/>
</dbReference>
<feature type="domain" description="C2H2-type" evidence="13">
    <location>
        <begin position="1006"/>
        <end position="1028"/>
    </location>
</feature>
<evidence type="ECO:0000256" key="8">
    <source>
        <dbReference type="ARBA" id="ARBA00023157"/>
    </source>
</evidence>
<dbReference type="VEuPathDB" id="VectorBase:GAUT043063"/>
<dbReference type="SMART" id="SM00355">
    <property type="entry name" value="ZnF_C2H2"/>
    <property type="match status" value="10"/>
</dbReference>
<evidence type="ECO:0000259" key="14">
    <source>
        <dbReference type="PROSITE" id="PS50258"/>
    </source>
</evidence>
<dbReference type="Gene3D" id="3.30.160.60">
    <property type="entry name" value="Classic Zinc Finger"/>
    <property type="match status" value="5"/>
</dbReference>
<dbReference type="EnsemblMetazoa" id="GAUT043063-RA">
    <property type="protein sequence ID" value="GAUT043063-PA"/>
    <property type="gene ID" value="GAUT043063"/>
</dbReference>
<evidence type="ECO:0000256" key="11">
    <source>
        <dbReference type="PROSITE-ProRule" id="PRU00042"/>
    </source>
</evidence>
<feature type="domain" description="C2H2-type" evidence="13">
    <location>
        <begin position="978"/>
        <end position="1006"/>
    </location>
</feature>
<dbReference type="InterPro" id="IPR047141">
    <property type="entry name" value="Stealth"/>
</dbReference>
<dbReference type="InterPro" id="IPR031357">
    <property type="entry name" value="Stealth_CR3"/>
</dbReference>
<dbReference type="STRING" id="7395.A0A1A9VP09"/>
<dbReference type="AlphaFoldDB" id="A0A1A9VP09"/>
<dbReference type="Proteomes" id="UP000078200">
    <property type="component" value="Unassembled WGS sequence"/>
</dbReference>
<dbReference type="FunFam" id="3.30.160.60:FF:000145">
    <property type="entry name" value="Zinc finger protein 574"/>
    <property type="match status" value="1"/>
</dbReference>
<dbReference type="GO" id="GO:0003976">
    <property type="term" value="F:UDP-N-acetylglucosamine-lysosomal-enzyme N-acetylglucosaminephosphotransferase activity"/>
    <property type="evidence" value="ECO:0007669"/>
    <property type="project" value="TreeGrafter"/>
</dbReference>
<name>A0A1A9VP09_GLOAU</name>
<keyword evidence="3" id="KW-0808">Transferase</keyword>
<dbReference type="Pfam" id="PF17103">
    <property type="entry name" value="Stealth_CR4"/>
    <property type="match status" value="1"/>
</dbReference>
<proteinExistence type="inferred from homology"/>
<evidence type="ECO:0008006" key="17">
    <source>
        <dbReference type="Google" id="ProtNLM"/>
    </source>
</evidence>
<dbReference type="Pfam" id="PF00096">
    <property type="entry name" value="zf-C2H2"/>
    <property type="match status" value="4"/>
</dbReference>
<evidence type="ECO:0000259" key="13">
    <source>
        <dbReference type="PROSITE" id="PS50157"/>
    </source>
</evidence>
<keyword evidence="5" id="KW-0677">Repeat</keyword>
<evidence type="ECO:0000256" key="12">
    <source>
        <dbReference type="SAM" id="MobiDB-lite"/>
    </source>
</evidence>
<organism evidence="15 16">
    <name type="scientific">Glossina austeni</name>
    <name type="common">Savannah tsetse fly</name>
    <dbReference type="NCBI Taxonomy" id="7395"/>
    <lineage>
        <taxon>Eukaryota</taxon>
        <taxon>Metazoa</taxon>
        <taxon>Ecdysozoa</taxon>
        <taxon>Arthropoda</taxon>
        <taxon>Hexapoda</taxon>
        <taxon>Insecta</taxon>
        <taxon>Pterygota</taxon>
        <taxon>Neoptera</taxon>
        <taxon>Endopterygota</taxon>
        <taxon>Diptera</taxon>
        <taxon>Brachycera</taxon>
        <taxon>Muscomorpha</taxon>
        <taxon>Hippoboscoidea</taxon>
        <taxon>Glossinidae</taxon>
        <taxon>Glossina</taxon>
    </lineage>
</organism>
<evidence type="ECO:0000256" key="4">
    <source>
        <dbReference type="ARBA" id="ARBA00022723"/>
    </source>
</evidence>
<sequence>MFTSRKLCHRKLRKHKYRLLATFIVLVIIFLAYQKFYSSHNLNGSICEPIDVVYTWVNGTDPFFINNIVQFDPNYDVTRFDDKNELRYSLRSLEKYAPWIRHVYIITNGQIPYWLDLSNERVTVVPHELLTPYPNWLPTFSSSAIETFIHRIPNLSQRFLYLNDDIFLGDYLYPEDLYTDSEGVRVYQAWLVPDCAEDCPWTYIGDGSCDKHCNIANCQYDGGDCSLENNNSNNNNEHLVNHSKEHKDLFELLKANTTTARIAAHSHTRKFPKRKKSPFNFSNLPRNSSFRDLLHYHRNLTYAQDFKQMVENYNKRQQEKIKPSVSAMKASKAPMNQSHGKRIKPRDIFSQSLIYTNMLLNRCYGFKARHVLAHVGFLLERTVIEAMHEKFAHEIFNTASHRFRSSNDIQFAFAYYSFLMEETRATSVREIFSEFDTDHSQTWSDREIRTLLARTFPLPLDVSTLHFFEEIINNCSRYYDSKEIDQAIYTTLVYERYVDSNLPRITRDFVEKCLPLAQALEDNFSSRFKYKFHINSKRSLNSNFMMLTSNITQVAEALDKIRKIPRKFNCINDNMEPGLDDNDLIRQLLEDFYLSFFPVRSQYELPLQYRNRFENWHDYQRWRRRKRAALVLGYGPLQDDPISTVICNTCWFKVSDFHEFYESVEEAQRQLSETFLVKIESQTKAKQRHHFLEDDLIPSSSLPSKREPDDEFNEINDEVPFDMLMGVASDDRHKTVAKAAAIALGAEEDSHDVLTTHDFSNNSMEDVEVPNYEDEKFDSHDDDTFDGEAFMKNILINDNAKDTKPVKEETITESIQPIGIRVTRSSSKLQHNAHLTQKVFSNKSAKKGPGRPRKADIGSSKEVKDKKPPEESEAYRNKSLAIDREISKYMSLHCEICNGEVTNFAALKGHMRVEHNVKGYARCCNKKFLKRVLLLEHIRKHLNPDCYKCDECNRVFADRQSMRNHFLIKHQKDEDKTFTCHQCPKKFVRKYLLEQHKMFAHGDRTTTCKSCNKRFDTAAQLSTHTKEHCYGVMCDICAKVIRGTAAFQRHQLEHQGISFPKVQCDECGSWHKDKYTLNKHKKRHEQSKELHVCDICQKVSPSRPAMLSHKRFVHNPLRSFECNVCKKNFKKAIYLKEHMASHTGEVLYRCPHCPKTFNSNANMHSHRKKMHPQEFEETRKLRRENAHLPEPPMPSISSLSNVRKLPTETKTLLVMDSQQNKVTENIFVTSATANV</sequence>
<dbReference type="Pfam" id="PF07776">
    <property type="entry name" value="zf-AD"/>
    <property type="match status" value="1"/>
</dbReference>
<feature type="domain" description="LNR" evidence="14">
    <location>
        <begin position="195"/>
        <end position="235"/>
    </location>
</feature>
<keyword evidence="7" id="KW-0862">Zinc</keyword>
<evidence type="ECO:0000256" key="1">
    <source>
        <dbReference type="ARBA" id="ARBA00004123"/>
    </source>
</evidence>
<dbReference type="Pfam" id="PF11380">
    <property type="entry name" value="Stealth_CR2"/>
    <property type="match status" value="1"/>
</dbReference>
<evidence type="ECO:0000256" key="5">
    <source>
        <dbReference type="ARBA" id="ARBA00022737"/>
    </source>
</evidence>
<feature type="domain" description="C2H2-type" evidence="13">
    <location>
        <begin position="1120"/>
        <end position="1147"/>
    </location>
</feature>
<protein>
    <recommendedName>
        <fullName evidence="17">LNR domain-containing protein</fullName>
    </recommendedName>
</protein>
<feature type="region of interest" description="Disordered" evidence="12">
    <location>
        <begin position="824"/>
        <end position="874"/>
    </location>
</feature>
<dbReference type="PANTHER" id="PTHR24045:SF0">
    <property type="entry name" value="N-ACETYLGLUCOSAMINE-1-PHOSPHOTRANSFERASE SUBUNITS ALPHA_BETA"/>
    <property type="match status" value="1"/>
</dbReference>